<comment type="subcellular location">
    <subcellularLocation>
        <location evidence="1">Membrane</location>
        <topology evidence="1">Multi-pass membrane protein</topology>
    </subcellularLocation>
</comment>
<dbReference type="PANTHER" id="PTHR43229">
    <property type="entry name" value="NODULATION PROTEIN J"/>
    <property type="match status" value="1"/>
</dbReference>
<dbReference type="PANTHER" id="PTHR43229:SF2">
    <property type="entry name" value="NODULATION PROTEIN J"/>
    <property type="match status" value="1"/>
</dbReference>
<feature type="domain" description="ABC-2 type transporter transmembrane" evidence="7">
    <location>
        <begin position="57"/>
        <end position="239"/>
    </location>
</feature>
<evidence type="ECO:0000256" key="6">
    <source>
        <dbReference type="SAM" id="Phobius"/>
    </source>
</evidence>
<feature type="transmembrane region" description="Helical" evidence="6">
    <location>
        <begin position="26"/>
        <end position="44"/>
    </location>
</feature>
<reference evidence="8 9" key="1">
    <citation type="submission" date="2018-11" db="EMBL/GenBank/DDBJ databases">
        <title>Draft genome of Simplicispira Flexivirga sp. BO-16.</title>
        <authorList>
            <person name="Im W.T."/>
        </authorList>
    </citation>
    <scope>NUCLEOTIDE SEQUENCE [LARGE SCALE GENOMIC DNA]</scope>
    <source>
        <strain evidence="8 9">BO-16</strain>
    </source>
</reference>
<accession>A0A3M9MHJ3</accession>
<protein>
    <submittedName>
        <fullName evidence="8">ABC transporter permease</fullName>
    </submittedName>
</protein>
<keyword evidence="9" id="KW-1185">Reference proteome</keyword>
<evidence type="ECO:0000256" key="2">
    <source>
        <dbReference type="ARBA" id="ARBA00022692"/>
    </source>
</evidence>
<evidence type="ECO:0000256" key="1">
    <source>
        <dbReference type="ARBA" id="ARBA00004141"/>
    </source>
</evidence>
<keyword evidence="5" id="KW-0046">Antibiotic resistance</keyword>
<evidence type="ECO:0000313" key="9">
    <source>
        <dbReference type="Proteomes" id="UP000271678"/>
    </source>
</evidence>
<dbReference type="GO" id="GO:0043190">
    <property type="term" value="C:ATP-binding cassette (ABC) transporter complex"/>
    <property type="evidence" value="ECO:0007669"/>
    <property type="project" value="InterPro"/>
</dbReference>
<dbReference type="PIRSF" id="PIRSF006648">
    <property type="entry name" value="DrrB"/>
    <property type="match status" value="1"/>
</dbReference>
<name>A0A3M9MHJ3_9MICO</name>
<keyword evidence="2 6" id="KW-0812">Transmembrane</keyword>
<dbReference type="RefSeq" id="WP_123269938.1">
    <property type="nucleotide sequence ID" value="NZ_RJJQ01000002.1"/>
</dbReference>
<dbReference type="GO" id="GO:0140359">
    <property type="term" value="F:ABC-type transporter activity"/>
    <property type="evidence" value="ECO:0007669"/>
    <property type="project" value="InterPro"/>
</dbReference>
<keyword evidence="3 6" id="KW-1133">Transmembrane helix</keyword>
<comment type="caution">
    <text evidence="8">The sequence shown here is derived from an EMBL/GenBank/DDBJ whole genome shotgun (WGS) entry which is preliminary data.</text>
</comment>
<sequence>MTSPAIRARSQAGFEIRTLLSNGEQLLVSLLLPALALVGLAVTSTPHLGPGRRIDIVVPSVLALAVVSTAFTGQAIATGFDRRYGVLRLLGITPLGRGGLLAGKAIAVVVIVALQTLVLGILGACFGWHPDGPGLFVGLLLMLVGTWTWVALALFISGILRAEAVLAVANLLWILFAGAGGLLLPTHRFPEAAGAVVRLLPSGALGDGLRDAMTGHFDSLVEPVLVLLVWGAVLTVATAKTFRWDDR</sequence>
<keyword evidence="4 6" id="KW-0472">Membrane</keyword>
<proteinExistence type="predicted"/>
<evidence type="ECO:0000259" key="7">
    <source>
        <dbReference type="Pfam" id="PF12698"/>
    </source>
</evidence>
<dbReference type="GO" id="GO:0046677">
    <property type="term" value="P:response to antibiotic"/>
    <property type="evidence" value="ECO:0007669"/>
    <property type="project" value="UniProtKB-KW"/>
</dbReference>
<evidence type="ECO:0000256" key="4">
    <source>
        <dbReference type="ARBA" id="ARBA00023136"/>
    </source>
</evidence>
<evidence type="ECO:0000256" key="5">
    <source>
        <dbReference type="ARBA" id="ARBA00023251"/>
    </source>
</evidence>
<dbReference type="AlphaFoldDB" id="A0A3M9MHJ3"/>
<organism evidence="8 9">
    <name type="scientific">Flexivirga caeni</name>
    <dbReference type="NCBI Taxonomy" id="2294115"/>
    <lineage>
        <taxon>Bacteria</taxon>
        <taxon>Bacillati</taxon>
        <taxon>Actinomycetota</taxon>
        <taxon>Actinomycetes</taxon>
        <taxon>Micrococcales</taxon>
        <taxon>Dermacoccaceae</taxon>
        <taxon>Flexivirga</taxon>
    </lineage>
</organism>
<dbReference type="InterPro" id="IPR051784">
    <property type="entry name" value="Nod_factor_ABC_transporter"/>
</dbReference>
<feature type="transmembrane region" description="Helical" evidence="6">
    <location>
        <begin position="101"/>
        <end position="129"/>
    </location>
</feature>
<dbReference type="InterPro" id="IPR000412">
    <property type="entry name" value="ABC_2_transport"/>
</dbReference>
<gene>
    <name evidence="8" type="ORF">EFY87_02760</name>
</gene>
<dbReference type="Pfam" id="PF12698">
    <property type="entry name" value="ABC2_membrane_3"/>
    <property type="match status" value="1"/>
</dbReference>
<feature type="transmembrane region" description="Helical" evidence="6">
    <location>
        <begin position="135"/>
        <end position="157"/>
    </location>
</feature>
<feature type="transmembrane region" description="Helical" evidence="6">
    <location>
        <begin position="56"/>
        <end position="80"/>
    </location>
</feature>
<dbReference type="EMBL" id="RJJQ01000002">
    <property type="protein sequence ID" value="RNI24645.1"/>
    <property type="molecule type" value="Genomic_DNA"/>
</dbReference>
<dbReference type="Proteomes" id="UP000271678">
    <property type="component" value="Unassembled WGS sequence"/>
</dbReference>
<dbReference type="OrthoDB" id="160207at2"/>
<feature type="transmembrane region" description="Helical" evidence="6">
    <location>
        <begin position="224"/>
        <end position="242"/>
    </location>
</feature>
<evidence type="ECO:0000256" key="3">
    <source>
        <dbReference type="ARBA" id="ARBA00022989"/>
    </source>
</evidence>
<feature type="transmembrane region" description="Helical" evidence="6">
    <location>
        <begin position="164"/>
        <end position="184"/>
    </location>
</feature>
<dbReference type="InterPro" id="IPR013525">
    <property type="entry name" value="ABC2_TM"/>
</dbReference>
<evidence type="ECO:0000313" key="8">
    <source>
        <dbReference type="EMBL" id="RNI24645.1"/>
    </source>
</evidence>